<evidence type="ECO:0000256" key="6">
    <source>
        <dbReference type="ARBA" id="ARBA00023002"/>
    </source>
</evidence>
<dbReference type="PROSITE" id="PS51257">
    <property type="entry name" value="PROKAR_LIPOPROTEIN"/>
    <property type="match status" value="1"/>
</dbReference>
<keyword evidence="7 8" id="KW-0408">Iron</keyword>
<evidence type="ECO:0000256" key="3">
    <source>
        <dbReference type="ARBA" id="ARBA00022617"/>
    </source>
</evidence>
<dbReference type="GO" id="GO:0009055">
    <property type="term" value="F:electron transfer activity"/>
    <property type="evidence" value="ECO:0007669"/>
    <property type="project" value="InterPro"/>
</dbReference>
<dbReference type="GO" id="GO:0016491">
    <property type="term" value="F:oxidoreductase activity"/>
    <property type="evidence" value="ECO:0007669"/>
    <property type="project" value="UniProtKB-KW"/>
</dbReference>
<dbReference type="GO" id="GO:0020037">
    <property type="term" value="F:heme binding"/>
    <property type="evidence" value="ECO:0007669"/>
    <property type="project" value="InterPro"/>
</dbReference>
<evidence type="ECO:0000259" key="9">
    <source>
        <dbReference type="PROSITE" id="PS51007"/>
    </source>
</evidence>
<dbReference type="SMART" id="SM00564">
    <property type="entry name" value="PQQ"/>
    <property type="match status" value="6"/>
</dbReference>
<dbReference type="EMBL" id="NTJZ01000005">
    <property type="protein sequence ID" value="PDH33952.1"/>
    <property type="molecule type" value="Genomic_DNA"/>
</dbReference>
<dbReference type="InterPro" id="IPR036909">
    <property type="entry name" value="Cyt_c-like_dom_sf"/>
</dbReference>
<keyword evidence="5" id="KW-0732">Signal</keyword>
<dbReference type="InterPro" id="IPR018391">
    <property type="entry name" value="PQQ_b-propeller_rpt"/>
</dbReference>
<sequence length="685" mass="75033">MKYATLAIIALLAGSCTSDSSEQPFPGNTNWDTYLGDPGRSHYSALTQINRGNAAQLELAWRYDSGELREGNSSMYTSPLIIDGILYGLSPKLTAFALNAATGEELWRYDPGGNGAAQRGLMWWQEDNDKRLIYAAGRELIMLNADSGSPITSFGDNGRLDLRPAEKEAPFFTSVPGIVFEDLLILGFSTAESANSHAGMIRAFDVHSGEEFWRFNSLPVEGGLGSETWEEGSLNNSGGANNWTGMTLDSERGILFVPTGSATPDFYGASRIGDNLFANSLIAINARTGEYRWHYQTVRHDLWDRDLPAPPTLVQLERNGVLIDAVAVTTKSGHLFVFDRDTGESLYEIYEVNGLPSELPGEVVSPTQPVSSVAFTRQEFEMTARNQTAINHVTNLIAPLDQRPWAPPTTDGILFYPAYDGGAEWGGSAYNPNGHKLILNAQEIGGILRVYERPAGYGRGLYAENCGLCHSEDRTGTDRGPSLLDINERLSFAENSEIVLNGRGNMPGFDSIESYERRAIIEYIRNPDSEEFSQERIEQANSNTDYAFAGYTRVRDHEGLPGNTPPWGTLNSIDLATGKIDWQINFGNYPSHPELNWGAESYGGPVVTASGLIFIAATPDKMFHVYDSRDGSLLWEYEMSAAGFATPSMYSVDGQQFVVIAAGGGRMGPPSGAEYFAFRLPYTTN</sequence>
<dbReference type="PROSITE" id="PS51007">
    <property type="entry name" value="CYTC"/>
    <property type="match status" value="1"/>
</dbReference>
<organism evidence="10 11">
    <name type="scientific">OM182 bacterium MED-G28</name>
    <dbReference type="NCBI Taxonomy" id="1986256"/>
    <lineage>
        <taxon>Bacteria</taxon>
        <taxon>Pseudomonadati</taxon>
        <taxon>Pseudomonadota</taxon>
        <taxon>Gammaproteobacteria</taxon>
        <taxon>OMG group</taxon>
        <taxon>OM182 clade</taxon>
    </lineage>
</organism>
<evidence type="ECO:0000313" key="11">
    <source>
        <dbReference type="Proteomes" id="UP000219329"/>
    </source>
</evidence>
<evidence type="ECO:0000256" key="2">
    <source>
        <dbReference type="ARBA" id="ARBA00008156"/>
    </source>
</evidence>
<dbReference type="GO" id="GO:0046872">
    <property type="term" value="F:metal ion binding"/>
    <property type="evidence" value="ECO:0007669"/>
    <property type="project" value="UniProtKB-KW"/>
</dbReference>
<protein>
    <submittedName>
        <fullName evidence="10">Pyrrolo-quinoline quinone</fullName>
    </submittedName>
</protein>
<evidence type="ECO:0000256" key="8">
    <source>
        <dbReference type="PROSITE-ProRule" id="PRU00433"/>
    </source>
</evidence>
<dbReference type="PANTHER" id="PTHR32303">
    <property type="entry name" value="QUINOPROTEIN ALCOHOL DEHYDROGENASE (CYTOCHROME C)"/>
    <property type="match status" value="1"/>
</dbReference>
<dbReference type="Proteomes" id="UP000219329">
    <property type="component" value="Unassembled WGS sequence"/>
</dbReference>
<dbReference type="Gene3D" id="2.140.10.10">
    <property type="entry name" value="Quinoprotein alcohol dehydrogenase-like superfamily"/>
    <property type="match status" value="2"/>
</dbReference>
<evidence type="ECO:0000256" key="7">
    <source>
        <dbReference type="ARBA" id="ARBA00023004"/>
    </source>
</evidence>
<dbReference type="SUPFAM" id="SSF46626">
    <property type="entry name" value="Cytochrome c"/>
    <property type="match status" value="1"/>
</dbReference>
<evidence type="ECO:0000313" key="10">
    <source>
        <dbReference type="EMBL" id="PDH33952.1"/>
    </source>
</evidence>
<dbReference type="InterPro" id="IPR011047">
    <property type="entry name" value="Quinoprotein_ADH-like_sf"/>
</dbReference>
<keyword evidence="3 8" id="KW-0349">Heme</keyword>
<dbReference type="AlphaFoldDB" id="A0A2A5WC08"/>
<gene>
    <name evidence="10" type="ORF">CNF02_06240</name>
</gene>
<name>A0A2A5WC08_9GAMM</name>
<keyword evidence="4 8" id="KW-0479">Metal-binding</keyword>
<dbReference type="SUPFAM" id="SSF50998">
    <property type="entry name" value="Quinoprotein alcohol dehydrogenase-like"/>
    <property type="match status" value="1"/>
</dbReference>
<dbReference type="InterPro" id="IPR009056">
    <property type="entry name" value="Cyt_c-like_dom"/>
</dbReference>
<evidence type="ECO:0000256" key="4">
    <source>
        <dbReference type="ARBA" id="ARBA00022723"/>
    </source>
</evidence>
<evidence type="ECO:0000256" key="1">
    <source>
        <dbReference type="ARBA" id="ARBA00001931"/>
    </source>
</evidence>
<keyword evidence="6" id="KW-0560">Oxidoreductase</keyword>
<dbReference type="InterPro" id="IPR002372">
    <property type="entry name" value="PQQ_rpt_dom"/>
</dbReference>
<feature type="domain" description="Cytochrome c" evidence="9">
    <location>
        <begin position="453"/>
        <end position="528"/>
    </location>
</feature>
<comment type="cofactor">
    <cofactor evidence="1">
        <name>pyrroloquinoline quinone</name>
        <dbReference type="ChEBI" id="CHEBI:58442"/>
    </cofactor>
</comment>
<dbReference type="Pfam" id="PF13442">
    <property type="entry name" value="Cytochrome_CBB3"/>
    <property type="match status" value="1"/>
</dbReference>
<comment type="caution">
    <text evidence="10">The sequence shown here is derived from an EMBL/GenBank/DDBJ whole genome shotgun (WGS) entry which is preliminary data.</text>
</comment>
<reference evidence="10 11" key="1">
    <citation type="submission" date="2017-08" db="EMBL/GenBank/DDBJ databases">
        <title>Fine stratification of microbial communities through a metagenomic profile of the photic zone.</title>
        <authorList>
            <person name="Haro-Moreno J.M."/>
            <person name="Lopez-Perez M."/>
            <person name="De La Torre J."/>
            <person name="Picazo A."/>
            <person name="Camacho A."/>
            <person name="Rodriguez-Valera F."/>
        </authorList>
    </citation>
    <scope>NUCLEOTIDE SEQUENCE [LARGE SCALE GENOMIC DNA]</scope>
    <source>
        <strain evidence="10">MED-G28</strain>
    </source>
</reference>
<dbReference type="Pfam" id="PF01011">
    <property type="entry name" value="PQQ"/>
    <property type="match status" value="2"/>
</dbReference>
<accession>A0A2A5WC08</accession>
<comment type="similarity">
    <text evidence="2">Belongs to the bacterial PQQ dehydrogenase family.</text>
</comment>
<dbReference type="PANTHER" id="PTHR32303:SF4">
    <property type="entry name" value="QUINOPROTEIN GLUCOSE DEHYDROGENASE"/>
    <property type="match status" value="1"/>
</dbReference>
<proteinExistence type="inferred from homology"/>
<evidence type="ECO:0000256" key="5">
    <source>
        <dbReference type="ARBA" id="ARBA00022729"/>
    </source>
</evidence>